<evidence type="ECO:0000259" key="2">
    <source>
        <dbReference type="Pfam" id="PF12802"/>
    </source>
</evidence>
<dbReference type="InterPro" id="IPR043129">
    <property type="entry name" value="ATPase_NBD"/>
</dbReference>
<dbReference type="SUPFAM" id="SSF46785">
    <property type="entry name" value="Winged helix' DNA-binding domain"/>
    <property type="match status" value="1"/>
</dbReference>
<comment type="similarity">
    <text evidence="1">Belongs to the ROK (NagC/XylR) family.</text>
</comment>
<dbReference type="PANTHER" id="PTHR18964:SF149">
    <property type="entry name" value="BIFUNCTIONAL UDP-N-ACETYLGLUCOSAMINE 2-EPIMERASE_N-ACETYLMANNOSAMINE KINASE"/>
    <property type="match status" value="1"/>
</dbReference>
<dbReference type="InterPro" id="IPR000835">
    <property type="entry name" value="HTH_MarR-typ"/>
</dbReference>
<accession>A0A1V5SK08</accession>
<proteinExistence type="inferred from homology"/>
<dbReference type="SUPFAM" id="SSF53067">
    <property type="entry name" value="Actin-like ATPase domain"/>
    <property type="match status" value="1"/>
</dbReference>
<dbReference type="InterPro" id="IPR036388">
    <property type="entry name" value="WH-like_DNA-bd_sf"/>
</dbReference>
<dbReference type="GO" id="GO:0003700">
    <property type="term" value="F:DNA-binding transcription factor activity"/>
    <property type="evidence" value="ECO:0007669"/>
    <property type="project" value="InterPro"/>
</dbReference>
<sequence>MHYLKQSQRDVKKNNLNLILNTIIKHEPLSRADIVRITKISKPTVSNLIDYLLQREIINEIGIGESKGGRKPILISFNNLRKYIVATDLGREDCTVAISDLKGNILDKANEKFKKQDRLNDKLEIAKDLIHLLINNLKIEPSLIFKISCIAPGVYTERGKELKWSPVNTQNEGADIKNYFESEYHVPVIINHSTKLSLLGEKVAGKAKEYKNVLYIDFAYGLGCSFMIDGNIYFGMNNSAGEFGYFYSSLQEFMNNTVKPYEFGCLEKRISGYALQNKGLEKVKENPQSRILELVQGDQDKITGRTVFQAAMEGDQEATEILKSSFRYFNMALANIINLLTPEIVIFGGGFSNAGKYLLDLINGEIKDRVLHMPKLEISELKKDASIVGAIHYLLNNTDLLEEI</sequence>
<dbReference type="InterPro" id="IPR036390">
    <property type="entry name" value="WH_DNA-bd_sf"/>
</dbReference>
<name>A0A1V5SK08_9BACT</name>
<evidence type="ECO:0000256" key="1">
    <source>
        <dbReference type="ARBA" id="ARBA00006479"/>
    </source>
</evidence>
<feature type="domain" description="HTH marR-type" evidence="2">
    <location>
        <begin position="19"/>
        <end position="58"/>
    </location>
</feature>
<comment type="caution">
    <text evidence="3">The sequence shown here is derived from an EMBL/GenBank/DDBJ whole genome shotgun (WGS) entry which is preliminary data.</text>
</comment>
<reference evidence="3" key="1">
    <citation type="submission" date="2017-02" db="EMBL/GenBank/DDBJ databases">
        <title>Delving into the versatile metabolic prowess of the omnipresent phylum Bacteroidetes.</title>
        <authorList>
            <person name="Nobu M.K."/>
            <person name="Mei R."/>
            <person name="Narihiro T."/>
            <person name="Kuroda K."/>
            <person name="Liu W.-T."/>
        </authorList>
    </citation>
    <scope>NUCLEOTIDE SEQUENCE</scope>
    <source>
        <strain evidence="3">ADurb.Bin276</strain>
    </source>
</reference>
<dbReference type="Pfam" id="PF00480">
    <property type="entry name" value="ROK"/>
    <property type="match status" value="1"/>
</dbReference>
<dbReference type="Proteomes" id="UP000485569">
    <property type="component" value="Unassembled WGS sequence"/>
</dbReference>
<dbReference type="AlphaFoldDB" id="A0A1V5SK08"/>
<dbReference type="EMBL" id="MWBQ01000195">
    <property type="protein sequence ID" value="OQA54815.1"/>
    <property type="molecule type" value="Genomic_DNA"/>
</dbReference>
<organism evidence="3">
    <name type="scientific">Candidatus Atribacter allofermentans</name>
    <dbReference type="NCBI Taxonomy" id="1852833"/>
    <lineage>
        <taxon>Bacteria</taxon>
        <taxon>Pseudomonadati</taxon>
        <taxon>Atribacterota</taxon>
        <taxon>Atribacteria</taxon>
        <taxon>Atribacterales</taxon>
        <taxon>Atribacteraceae</taxon>
        <taxon>Atribacter</taxon>
    </lineage>
</organism>
<dbReference type="PANTHER" id="PTHR18964">
    <property type="entry name" value="ROK (REPRESSOR, ORF, KINASE) FAMILY"/>
    <property type="match status" value="1"/>
</dbReference>
<dbReference type="Gene3D" id="1.10.10.10">
    <property type="entry name" value="Winged helix-like DNA-binding domain superfamily/Winged helix DNA-binding domain"/>
    <property type="match status" value="1"/>
</dbReference>
<dbReference type="Pfam" id="PF12802">
    <property type="entry name" value="MarR_2"/>
    <property type="match status" value="1"/>
</dbReference>
<evidence type="ECO:0000313" key="3">
    <source>
        <dbReference type="EMBL" id="OQA54815.1"/>
    </source>
</evidence>
<gene>
    <name evidence="3" type="primary">nagC_7</name>
    <name evidence="3" type="ORF">BWY41_01883</name>
</gene>
<dbReference type="Gene3D" id="3.30.420.40">
    <property type="match status" value="2"/>
</dbReference>
<protein>
    <submittedName>
        <fullName evidence="3">N-acetylglucosamine repressor</fullName>
    </submittedName>
</protein>
<dbReference type="InterPro" id="IPR000600">
    <property type="entry name" value="ROK"/>
</dbReference>